<keyword evidence="4 6" id="KW-1133">Transmembrane helix</keyword>
<keyword evidence="5 6" id="KW-0472">Membrane</keyword>
<dbReference type="InterPro" id="IPR007267">
    <property type="entry name" value="GtrA_DPMS_TM"/>
</dbReference>
<dbReference type="Proteomes" id="UP001165492">
    <property type="component" value="Unassembled WGS sequence"/>
</dbReference>
<evidence type="ECO:0000313" key="9">
    <source>
        <dbReference type="Proteomes" id="UP001165492"/>
    </source>
</evidence>
<dbReference type="PANTHER" id="PTHR38459">
    <property type="entry name" value="PROPHAGE BACTOPRENOL-LINKED GLUCOSE TRANSLOCASE HOMOLOG"/>
    <property type="match status" value="1"/>
</dbReference>
<sequence length="134" mass="15100">MLSPNSGLYNQFLRYFCVGGISALVDWGLFYALHLMVGLHYIAAASGSFVVSVIVNFFLGREFVFKNQCKFNAKIEALSIVAMNTTGLLFDLLIMSLAIKLAHVHPVAAKIGATGLVFIWNFSIRRWWLYRQTF</sequence>
<accession>A0ABS8HU10</accession>
<evidence type="ECO:0000256" key="6">
    <source>
        <dbReference type="SAM" id="Phobius"/>
    </source>
</evidence>
<comment type="similarity">
    <text evidence="2">Belongs to the GtrA family.</text>
</comment>
<proteinExistence type="inferred from homology"/>
<evidence type="ECO:0000256" key="4">
    <source>
        <dbReference type="ARBA" id="ARBA00022989"/>
    </source>
</evidence>
<dbReference type="RefSeq" id="WP_229535782.1">
    <property type="nucleotide sequence ID" value="NZ_JAJHJB010000021.1"/>
</dbReference>
<feature type="transmembrane region" description="Helical" evidence="6">
    <location>
        <begin position="80"/>
        <end position="101"/>
    </location>
</feature>
<dbReference type="EMBL" id="JAJHJB010000021">
    <property type="protein sequence ID" value="MCC5466656.1"/>
    <property type="molecule type" value="Genomic_DNA"/>
</dbReference>
<evidence type="ECO:0000256" key="1">
    <source>
        <dbReference type="ARBA" id="ARBA00004141"/>
    </source>
</evidence>
<gene>
    <name evidence="8" type="ORF">LMF89_15005</name>
</gene>
<feature type="transmembrane region" description="Helical" evidence="6">
    <location>
        <begin position="39"/>
        <end position="59"/>
    </location>
</feature>
<evidence type="ECO:0000256" key="5">
    <source>
        <dbReference type="ARBA" id="ARBA00023136"/>
    </source>
</evidence>
<dbReference type="Pfam" id="PF04138">
    <property type="entry name" value="GtrA_DPMS_TM"/>
    <property type="match status" value="1"/>
</dbReference>
<dbReference type="PANTHER" id="PTHR38459:SF1">
    <property type="entry name" value="PROPHAGE BACTOPRENOL-LINKED GLUCOSE TRANSLOCASE HOMOLOG"/>
    <property type="match status" value="1"/>
</dbReference>
<organism evidence="8 9">
    <name type="scientific">Pelosinus baikalensis</name>
    <dbReference type="NCBI Taxonomy" id="2892015"/>
    <lineage>
        <taxon>Bacteria</taxon>
        <taxon>Bacillati</taxon>
        <taxon>Bacillota</taxon>
        <taxon>Negativicutes</taxon>
        <taxon>Selenomonadales</taxon>
        <taxon>Sporomusaceae</taxon>
        <taxon>Pelosinus</taxon>
    </lineage>
</organism>
<dbReference type="InterPro" id="IPR051401">
    <property type="entry name" value="GtrA_CellWall_Glycosyl"/>
</dbReference>
<keyword evidence="3 6" id="KW-0812">Transmembrane</keyword>
<evidence type="ECO:0000256" key="3">
    <source>
        <dbReference type="ARBA" id="ARBA00022692"/>
    </source>
</evidence>
<evidence type="ECO:0000256" key="2">
    <source>
        <dbReference type="ARBA" id="ARBA00009399"/>
    </source>
</evidence>
<name>A0ABS8HU10_9FIRM</name>
<comment type="subcellular location">
    <subcellularLocation>
        <location evidence="1">Membrane</location>
        <topology evidence="1">Multi-pass membrane protein</topology>
    </subcellularLocation>
</comment>
<keyword evidence="9" id="KW-1185">Reference proteome</keyword>
<feature type="transmembrane region" description="Helical" evidence="6">
    <location>
        <begin position="12"/>
        <end position="33"/>
    </location>
</feature>
<evidence type="ECO:0000259" key="7">
    <source>
        <dbReference type="Pfam" id="PF04138"/>
    </source>
</evidence>
<reference evidence="8" key="1">
    <citation type="submission" date="2021-11" db="EMBL/GenBank/DDBJ databases">
        <title>Description of a new species Pelosinus isolated from the bottom sediments of Lake Baikal.</title>
        <authorList>
            <person name="Zakharyuk A."/>
        </authorList>
    </citation>
    <scope>NUCLEOTIDE SEQUENCE</scope>
    <source>
        <strain evidence="8">Bkl1</strain>
    </source>
</reference>
<feature type="transmembrane region" description="Helical" evidence="6">
    <location>
        <begin position="107"/>
        <end position="124"/>
    </location>
</feature>
<comment type="caution">
    <text evidence="8">The sequence shown here is derived from an EMBL/GenBank/DDBJ whole genome shotgun (WGS) entry which is preliminary data.</text>
</comment>
<feature type="domain" description="GtrA/DPMS transmembrane" evidence="7">
    <location>
        <begin position="14"/>
        <end position="129"/>
    </location>
</feature>
<evidence type="ECO:0000313" key="8">
    <source>
        <dbReference type="EMBL" id="MCC5466656.1"/>
    </source>
</evidence>
<protein>
    <submittedName>
        <fullName evidence="8">GtrA family protein</fullName>
    </submittedName>
</protein>